<reference evidence="4" key="1">
    <citation type="submission" date="2020-01" db="EMBL/GenBank/DDBJ databases">
        <title>Sphingomonas sp. strain CSW-10.</title>
        <authorList>
            <person name="Chen W.-M."/>
        </authorList>
    </citation>
    <scope>NUCLEOTIDE SEQUENCE [LARGE SCALE GENOMIC DNA]</scope>
    <source>
        <strain evidence="4">NST-5</strain>
    </source>
</reference>
<dbReference type="InterPro" id="IPR036249">
    <property type="entry name" value="Thioredoxin-like_sf"/>
</dbReference>
<name>A0ABW9ZBE2_9FLAO</name>
<gene>
    <name evidence="3" type="ORF">GV828_07825</name>
</gene>
<organism evidence="3 4">
    <name type="scientific">Flavobacterium ichthyis</name>
    <dbReference type="NCBI Taxonomy" id="2698827"/>
    <lineage>
        <taxon>Bacteria</taxon>
        <taxon>Pseudomonadati</taxon>
        <taxon>Bacteroidota</taxon>
        <taxon>Flavobacteriia</taxon>
        <taxon>Flavobacteriales</taxon>
        <taxon>Flavobacteriaceae</taxon>
        <taxon>Flavobacterium</taxon>
    </lineage>
</organism>
<keyword evidence="4" id="KW-1185">Reference proteome</keyword>
<dbReference type="RefSeq" id="WP_166536934.1">
    <property type="nucleotide sequence ID" value="NZ_JAABLM010000008.1"/>
</dbReference>
<dbReference type="InterPro" id="IPR013766">
    <property type="entry name" value="Thioredoxin_domain"/>
</dbReference>
<dbReference type="EMBL" id="JAABLM010000008">
    <property type="protein sequence ID" value="NBL65104.1"/>
    <property type="molecule type" value="Genomic_DNA"/>
</dbReference>
<feature type="chain" id="PRO_5046875338" description="Thioredoxin domain-containing protein" evidence="1">
    <location>
        <begin position="22"/>
        <end position="469"/>
    </location>
</feature>
<sequence length="469" mass="55635">MHNHKIFRLLSIPLFCFALFASCNQKYKSDNFTAFFGGEVTNPQNRYVLFLKDSEVIDTLPLDRNNRFYKKFDSLTPGLYTFKHEPEYQYVYFDKNDSIMVRMNSTDFDESVIFCGRGGEKNNFLMEMYLQNDSDRSKMFAVFDYDVKKFTHYIDSTYAKRKNFYQTKKEKIQWNDEFDFYAQAALTFPYYTRKEIYPVVHELRTGEKISDKLPSNFYNFRKEVDFNNQLLTHYSPFVKYLTYLLNNLALEKTASEFSARKANSLEMNIAKLNIADTLFTNEKIKNTVLDNIAFAYLLEDQEIENNKKFLERYSQLSTDKSNKNEISKIGNAIKNLKPGNSLPELELINPEGKIIKSSEILTQKTVIFFWTENAESHLIGIHKKAIEYQKKFPEYQFIGINVDDNQVKWNNEMAKYHLQNIHEYRVKDFEKLREKWVITKIQRAMIIEENGKIKDAFVNLFDVNFEKLL</sequence>
<dbReference type="Gene3D" id="3.40.30.10">
    <property type="entry name" value="Glutaredoxin"/>
    <property type="match status" value="1"/>
</dbReference>
<dbReference type="SUPFAM" id="SSF52833">
    <property type="entry name" value="Thioredoxin-like"/>
    <property type="match status" value="1"/>
</dbReference>
<dbReference type="Proteomes" id="UP000798602">
    <property type="component" value="Unassembled WGS sequence"/>
</dbReference>
<evidence type="ECO:0000259" key="2">
    <source>
        <dbReference type="PROSITE" id="PS51352"/>
    </source>
</evidence>
<feature type="domain" description="Thioredoxin" evidence="2">
    <location>
        <begin position="336"/>
        <end position="469"/>
    </location>
</feature>
<protein>
    <recommendedName>
        <fullName evidence="2">Thioredoxin domain-containing protein</fullName>
    </recommendedName>
</protein>
<comment type="caution">
    <text evidence="3">The sequence shown here is derived from an EMBL/GenBank/DDBJ whole genome shotgun (WGS) entry which is preliminary data.</text>
</comment>
<evidence type="ECO:0000313" key="4">
    <source>
        <dbReference type="Proteomes" id="UP000798602"/>
    </source>
</evidence>
<proteinExistence type="predicted"/>
<keyword evidence="1" id="KW-0732">Signal</keyword>
<evidence type="ECO:0000313" key="3">
    <source>
        <dbReference type="EMBL" id="NBL65104.1"/>
    </source>
</evidence>
<dbReference type="PROSITE" id="PS51352">
    <property type="entry name" value="THIOREDOXIN_2"/>
    <property type="match status" value="1"/>
</dbReference>
<accession>A0ABW9ZBE2</accession>
<dbReference type="PROSITE" id="PS51257">
    <property type="entry name" value="PROKAR_LIPOPROTEIN"/>
    <property type="match status" value="1"/>
</dbReference>
<feature type="signal peptide" evidence="1">
    <location>
        <begin position="1"/>
        <end position="21"/>
    </location>
</feature>
<evidence type="ECO:0000256" key="1">
    <source>
        <dbReference type="SAM" id="SignalP"/>
    </source>
</evidence>